<keyword evidence="2" id="KW-1185">Reference proteome</keyword>
<sequence>MERTESGEGNNEQVHRCREGRKACMRESRHKYRRTRCVGLDPASCTSSFFRRFHTSDRRTWTTVSHPLWRRVHSYHIISLDSPPLWTPAHPHHIAEPVSPLFGSRHTLIISLDPSPPHFGRSRTLITSMDLSACVSPLPDAGSSLWKQWFHRSPRLASPQWCTHAQSHKFSAIYIQGFRGVTRVYPQRKTRPRFECVENSAFISHLPVCFTLFQPMS</sequence>
<accession>A0A016VTU2</accession>
<comment type="caution">
    <text evidence="1">The sequence shown here is derived from an EMBL/GenBank/DDBJ whole genome shotgun (WGS) entry which is preliminary data.</text>
</comment>
<evidence type="ECO:0000313" key="2">
    <source>
        <dbReference type="Proteomes" id="UP000024635"/>
    </source>
</evidence>
<dbReference type="Proteomes" id="UP000024635">
    <property type="component" value="Unassembled WGS sequence"/>
</dbReference>
<reference evidence="2" key="1">
    <citation type="journal article" date="2015" name="Nat. Genet.">
        <title>The genome and transcriptome of the zoonotic hookworm Ancylostoma ceylanicum identify infection-specific gene families.</title>
        <authorList>
            <person name="Schwarz E.M."/>
            <person name="Hu Y."/>
            <person name="Antoshechkin I."/>
            <person name="Miller M.M."/>
            <person name="Sternberg P.W."/>
            <person name="Aroian R.V."/>
        </authorList>
    </citation>
    <scope>NUCLEOTIDE SEQUENCE</scope>
    <source>
        <strain evidence="2">HY135</strain>
    </source>
</reference>
<protein>
    <submittedName>
        <fullName evidence="1">Uncharacterized protein</fullName>
    </submittedName>
</protein>
<proteinExistence type="predicted"/>
<dbReference type="EMBL" id="JARK01001341">
    <property type="protein sequence ID" value="EYC30163.1"/>
    <property type="molecule type" value="Genomic_DNA"/>
</dbReference>
<gene>
    <name evidence="1" type="primary">Acey_s0005.g2489</name>
    <name evidence="1" type="ORF">Y032_0005g2489</name>
</gene>
<dbReference type="AlphaFoldDB" id="A0A016VTU2"/>
<evidence type="ECO:0000313" key="1">
    <source>
        <dbReference type="EMBL" id="EYC30163.1"/>
    </source>
</evidence>
<organism evidence="1 2">
    <name type="scientific">Ancylostoma ceylanicum</name>
    <dbReference type="NCBI Taxonomy" id="53326"/>
    <lineage>
        <taxon>Eukaryota</taxon>
        <taxon>Metazoa</taxon>
        <taxon>Ecdysozoa</taxon>
        <taxon>Nematoda</taxon>
        <taxon>Chromadorea</taxon>
        <taxon>Rhabditida</taxon>
        <taxon>Rhabditina</taxon>
        <taxon>Rhabditomorpha</taxon>
        <taxon>Strongyloidea</taxon>
        <taxon>Ancylostomatidae</taxon>
        <taxon>Ancylostomatinae</taxon>
        <taxon>Ancylostoma</taxon>
    </lineage>
</organism>
<name>A0A016VTU2_9BILA</name>